<evidence type="ECO:0000313" key="2">
    <source>
        <dbReference type="Proteomes" id="UP000325315"/>
    </source>
</evidence>
<keyword evidence="1" id="KW-0548">Nucleotidyltransferase</keyword>
<dbReference type="PANTHER" id="PTHR24559">
    <property type="entry name" value="TRANSPOSON TY3-I GAG-POL POLYPROTEIN"/>
    <property type="match status" value="1"/>
</dbReference>
<protein>
    <submittedName>
        <fullName evidence="1">RNA-directed DNA polymerase-like protein</fullName>
    </submittedName>
</protein>
<dbReference type="Proteomes" id="UP000325315">
    <property type="component" value="Unassembled WGS sequence"/>
</dbReference>
<dbReference type="Gene3D" id="3.10.10.10">
    <property type="entry name" value="HIV Type 1 Reverse Transcriptase, subunit A, domain 1"/>
    <property type="match status" value="1"/>
</dbReference>
<dbReference type="EMBL" id="SMMG02000007">
    <property type="protein sequence ID" value="KAA3465679.1"/>
    <property type="molecule type" value="Genomic_DNA"/>
</dbReference>
<reference evidence="2" key="1">
    <citation type="journal article" date="2019" name="Plant Biotechnol. J.">
        <title>Genome sequencing of the Australian wild diploid species Gossypium australe highlights disease resistance and delayed gland morphogenesis.</title>
        <authorList>
            <person name="Cai Y."/>
            <person name="Cai X."/>
            <person name="Wang Q."/>
            <person name="Wang P."/>
            <person name="Zhang Y."/>
            <person name="Cai C."/>
            <person name="Xu Y."/>
            <person name="Wang K."/>
            <person name="Zhou Z."/>
            <person name="Wang C."/>
            <person name="Geng S."/>
            <person name="Li B."/>
            <person name="Dong Q."/>
            <person name="Hou Y."/>
            <person name="Wang H."/>
            <person name="Ai P."/>
            <person name="Liu Z."/>
            <person name="Yi F."/>
            <person name="Sun M."/>
            <person name="An G."/>
            <person name="Cheng J."/>
            <person name="Zhang Y."/>
            <person name="Shi Q."/>
            <person name="Xie Y."/>
            <person name="Shi X."/>
            <person name="Chang Y."/>
            <person name="Huang F."/>
            <person name="Chen Y."/>
            <person name="Hong S."/>
            <person name="Mi L."/>
            <person name="Sun Q."/>
            <person name="Zhang L."/>
            <person name="Zhou B."/>
            <person name="Peng R."/>
            <person name="Zhang X."/>
            <person name="Liu F."/>
        </authorList>
    </citation>
    <scope>NUCLEOTIDE SEQUENCE [LARGE SCALE GENOMIC DNA]</scope>
    <source>
        <strain evidence="2">cv. PA1801</strain>
    </source>
</reference>
<dbReference type="GO" id="GO:0003964">
    <property type="term" value="F:RNA-directed DNA polymerase activity"/>
    <property type="evidence" value="ECO:0007669"/>
    <property type="project" value="UniProtKB-KW"/>
</dbReference>
<keyword evidence="1" id="KW-0695">RNA-directed DNA polymerase</keyword>
<name>A0A5B6V963_9ROSI</name>
<comment type="caution">
    <text evidence="1">The sequence shown here is derived from an EMBL/GenBank/DDBJ whole genome shotgun (WGS) entry which is preliminary data.</text>
</comment>
<dbReference type="AlphaFoldDB" id="A0A5B6V963"/>
<organism evidence="1 2">
    <name type="scientific">Gossypium australe</name>
    <dbReference type="NCBI Taxonomy" id="47621"/>
    <lineage>
        <taxon>Eukaryota</taxon>
        <taxon>Viridiplantae</taxon>
        <taxon>Streptophyta</taxon>
        <taxon>Embryophyta</taxon>
        <taxon>Tracheophyta</taxon>
        <taxon>Spermatophyta</taxon>
        <taxon>Magnoliopsida</taxon>
        <taxon>eudicotyledons</taxon>
        <taxon>Gunneridae</taxon>
        <taxon>Pentapetalae</taxon>
        <taxon>rosids</taxon>
        <taxon>malvids</taxon>
        <taxon>Malvales</taxon>
        <taxon>Malvaceae</taxon>
        <taxon>Malvoideae</taxon>
        <taxon>Gossypium</taxon>
    </lineage>
</organism>
<dbReference type="OrthoDB" id="1738562at2759"/>
<evidence type="ECO:0000313" key="1">
    <source>
        <dbReference type="EMBL" id="KAA3465679.1"/>
    </source>
</evidence>
<accession>A0A5B6V963</accession>
<dbReference type="InterPro" id="IPR043502">
    <property type="entry name" value="DNA/RNA_pol_sf"/>
</dbReference>
<keyword evidence="2" id="KW-1185">Reference proteome</keyword>
<proteinExistence type="predicted"/>
<dbReference type="InterPro" id="IPR053134">
    <property type="entry name" value="RNA-dir_DNA_polymerase"/>
</dbReference>
<keyword evidence="1" id="KW-0808">Transferase</keyword>
<gene>
    <name evidence="1" type="ORF">EPI10_000822</name>
</gene>
<sequence length="74" mass="8430">MKEWLDAAIIYLISDSSLVSPVQCVLKKGGVIVPSNDNNELILIRTVTGWRVFMDYHKLNKATRKGHFLLPFID</sequence>
<dbReference type="PANTHER" id="PTHR24559:SF444">
    <property type="entry name" value="REVERSE TRANSCRIPTASE DOMAIN-CONTAINING PROTEIN"/>
    <property type="match status" value="1"/>
</dbReference>
<dbReference type="SUPFAM" id="SSF56672">
    <property type="entry name" value="DNA/RNA polymerases"/>
    <property type="match status" value="1"/>
</dbReference>